<organism evidence="2 3">
    <name type="scientific">Tanacetum coccineum</name>
    <dbReference type="NCBI Taxonomy" id="301880"/>
    <lineage>
        <taxon>Eukaryota</taxon>
        <taxon>Viridiplantae</taxon>
        <taxon>Streptophyta</taxon>
        <taxon>Embryophyta</taxon>
        <taxon>Tracheophyta</taxon>
        <taxon>Spermatophyta</taxon>
        <taxon>Magnoliopsida</taxon>
        <taxon>eudicotyledons</taxon>
        <taxon>Gunneridae</taxon>
        <taxon>Pentapetalae</taxon>
        <taxon>asterids</taxon>
        <taxon>campanulids</taxon>
        <taxon>Asterales</taxon>
        <taxon>Asteraceae</taxon>
        <taxon>Asteroideae</taxon>
        <taxon>Anthemideae</taxon>
        <taxon>Anthemidinae</taxon>
        <taxon>Tanacetum</taxon>
    </lineage>
</organism>
<proteinExistence type="predicted"/>
<accession>A0ABQ5G5V3</accession>
<comment type="caution">
    <text evidence="2">The sequence shown here is derived from an EMBL/GenBank/DDBJ whole genome shotgun (WGS) entry which is preliminary data.</text>
</comment>
<feature type="region of interest" description="Disordered" evidence="1">
    <location>
        <begin position="34"/>
        <end position="53"/>
    </location>
</feature>
<evidence type="ECO:0000313" key="2">
    <source>
        <dbReference type="EMBL" id="GJT71023.1"/>
    </source>
</evidence>
<keyword evidence="3" id="KW-1185">Reference proteome</keyword>
<reference evidence="2" key="1">
    <citation type="journal article" date="2022" name="Int. J. Mol. Sci.">
        <title>Draft Genome of Tanacetum Coccineum: Genomic Comparison of Closely Related Tanacetum-Family Plants.</title>
        <authorList>
            <person name="Yamashiro T."/>
            <person name="Shiraishi A."/>
            <person name="Nakayama K."/>
            <person name="Satake H."/>
        </authorList>
    </citation>
    <scope>NUCLEOTIDE SEQUENCE</scope>
</reference>
<reference evidence="2" key="2">
    <citation type="submission" date="2022-01" db="EMBL/GenBank/DDBJ databases">
        <authorList>
            <person name="Yamashiro T."/>
            <person name="Shiraishi A."/>
            <person name="Satake H."/>
            <person name="Nakayama K."/>
        </authorList>
    </citation>
    <scope>NUCLEOTIDE SEQUENCE</scope>
</reference>
<evidence type="ECO:0000313" key="3">
    <source>
        <dbReference type="Proteomes" id="UP001151760"/>
    </source>
</evidence>
<dbReference type="EMBL" id="BQNB010018133">
    <property type="protein sequence ID" value="GJT71023.1"/>
    <property type="molecule type" value="Genomic_DNA"/>
</dbReference>
<dbReference type="Proteomes" id="UP001151760">
    <property type="component" value="Unassembled WGS sequence"/>
</dbReference>
<sequence length="255" mass="28156">MASSQISTSRATKKPKITIIPPRQLFIDLTQKDAKTPSPKHKPLLPNAPNAPFKIPSIRGTSSPFSIASKLNSLPFYSTSPLINAYLSSLNSPPPRVSHPPPTHRHQPMDITLTLSSITQLDFAFNTPSPPPPPSPPIVAHPVLFNLLDAHGATCLCWSVVGGRNIKHMMGGRSNMHDGRKELEGLVRGRSKSIMEYNLREGMVIRGVFVEEGTYQAHDGRRIKTCMMGGRRLRALCEIHKIFFMAHTNLRSSTV</sequence>
<gene>
    <name evidence="2" type="ORF">Tco_1030309</name>
</gene>
<evidence type="ECO:0000256" key="1">
    <source>
        <dbReference type="SAM" id="MobiDB-lite"/>
    </source>
</evidence>
<name>A0ABQ5G5V3_9ASTR</name>
<protein>
    <submittedName>
        <fullName evidence="2">Uncharacterized protein</fullName>
    </submittedName>
</protein>